<feature type="region of interest" description="Disordered" evidence="1">
    <location>
        <begin position="1209"/>
        <end position="1256"/>
    </location>
</feature>
<organism evidence="2 3">
    <name type="scientific">Dactylonectria macrodidyma</name>
    <dbReference type="NCBI Taxonomy" id="307937"/>
    <lineage>
        <taxon>Eukaryota</taxon>
        <taxon>Fungi</taxon>
        <taxon>Dikarya</taxon>
        <taxon>Ascomycota</taxon>
        <taxon>Pezizomycotina</taxon>
        <taxon>Sordariomycetes</taxon>
        <taxon>Hypocreomycetidae</taxon>
        <taxon>Hypocreales</taxon>
        <taxon>Nectriaceae</taxon>
        <taxon>Dactylonectria</taxon>
    </lineage>
</organism>
<gene>
    <name evidence="2" type="ORF">EDB81DRAFT_672933</name>
</gene>
<feature type="compositionally biased region" description="Basic and acidic residues" evidence="1">
    <location>
        <begin position="1243"/>
        <end position="1256"/>
    </location>
</feature>
<dbReference type="OrthoDB" id="4987003at2759"/>
<dbReference type="AlphaFoldDB" id="A0A9P9CY62"/>
<dbReference type="EMBL" id="JAGMUV010000053">
    <property type="protein sequence ID" value="KAH7109221.1"/>
    <property type="molecule type" value="Genomic_DNA"/>
</dbReference>
<evidence type="ECO:0000256" key="1">
    <source>
        <dbReference type="SAM" id="MobiDB-lite"/>
    </source>
</evidence>
<keyword evidence="3" id="KW-1185">Reference proteome</keyword>
<evidence type="ECO:0000313" key="3">
    <source>
        <dbReference type="Proteomes" id="UP000738349"/>
    </source>
</evidence>
<name>A0A9P9CY62_9HYPO</name>
<evidence type="ECO:0000313" key="2">
    <source>
        <dbReference type="EMBL" id="KAH7109221.1"/>
    </source>
</evidence>
<reference evidence="2" key="1">
    <citation type="journal article" date="2021" name="Nat. Commun.">
        <title>Genetic determinants of endophytism in the Arabidopsis root mycobiome.</title>
        <authorList>
            <person name="Mesny F."/>
            <person name="Miyauchi S."/>
            <person name="Thiergart T."/>
            <person name="Pickel B."/>
            <person name="Atanasova L."/>
            <person name="Karlsson M."/>
            <person name="Huettel B."/>
            <person name="Barry K.W."/>
            <person name="Haridas S."/>
            <person name="Chen C."/>
            <person name="Bauer D."/>
            <person name="Andreopoulos W."/>
            <person name="Pangilinan J."/>
            <person name="LaButti K."/>
            <person name="Riley R."/>
            <person name="Lipzen A."/>
            <person name="Clum A."/>
            <person name="Drula E."/>
            <person name="Henrissat B."/>
            <person name="Kohler A."/>
            <person name="Grigoriev I.V."/>
            <person name="Martin F.M."/>
            <person name="Hacquard S."/>
        </authorList>
    </citation>
    <scope>NUCLEOTIDE SEQUENCE</scope>
    <source>
        <strain evidence="2">MPI-CAGE-AT-0147</strain>
    </source>
</reference>
<dbReference type="Proteomes" id="UP000738349">
    <property type="component" value="Unassembled WGS sequence"/>
</dbReference>
<sequence length="1256" mass="145721">MTSDFGFAPFDTTSNHFPIADSHSVSPDRSPRVHVDLPYLDRSIEALRAQETRCGLDFLESQTATYDRIFQTFFAAECHCSSLHEIHDHARAHTIQERTRFLQSSLPSLTTIFDERFAHEATKYFYQWKEFLSDEPAEPLSFHKTEATLEHGPVRIERRWDVDSIWFGPKSLQAVRKPGIFRLSFMPPFKRNLSTDQVIRPHGLDLATTRHILFGSVNASGIRFDVYLFFPQASRTSALRNGLSLDRQKDLYDSIIIPAAFSSISDPLRQELPRSFDIAYAKSRSFQERPGMGRWRAGDDSRACHLQYTLPTDDLAPFWSSIVQKANSFLIQTKNGESVTYFKNPRLLFQAHDLKNIFATPSLHETMTLVHDTILAGMDPEQLDLHSCWLDVGTRDYVPDQSRGHDNRVEPFTLLWKSDCHQHLHQRLSEIAPATPLVASHFRSFLLRDVGTYHSRTKATRAVTPGCPRSHEPAVIRAKAYNCNKELFSVMYSNYRLFGSGYLPLLAFDDEMIEDLSSSSQNRERGSRTQLSRAAILKAWNANKRHLRSVSDPKMLSNYGVRKEVTLRFDILLMMWANGYFQATRESHTGPLDRTAPLLVESSVHLPFWTVLTKDMNAMIFTQAARFVLPLDHLFFGAGSGFTEQPAQSDVAERYVQSILGFYTAQMLCRLLVHSFIGEKMLYYDQWIWLSRWTVLNRPSRRREELLERQGLGLEDTIMTSGMLWIPSAKMDWQRGHLALDVLVDLYIPRNPLHPRLASQVNVQTLTVSKITVDMFFQQWLKEARVAFENDQNQEAEKLVERAFSLAIEEIARAYHQHIILKLQSYWERDRLRIGQDKLPPLLRLQEGIEKSATEGGQIVTAQTIWEVYAEAWALYAQLYSDTDPDKLPQELPYWMTTRKYVPPHDGWSSFVFRHLFHRPSPPSWNHLYFLRVYRAFKESWEAVQQYAGPFDRRFRHVIGDYIMVALNSSQRNEVGTYQHDKSWYQGKPTFFKIQFWAPYFSPPEDNVRIPWQWVRDHKTRHPDLAPDTKSEYMTVEYFHSLEGVLCRLWWKCMYETDQLCDTGPTRRNLICSSVLEHFSKLLGPQWYAERGSGRPYLLPWHLPRWEDRERGREDFLLLPISAGTVLKEYEETKHSRPTMLLPTQHNMMWLLDVVESIPDLSEYTQKQIQWMDKVLDNNVGQFALRSHLSAKATATAEGDQSNPLLRSFLSQTEPPQRVVRSDERAYNTDEGEEDDGFIVLDEDGRCSGKSCDEVD</sequence>
<accession>A0A9P9CY62</accession>
<comment type="caution">
    <text evidence="2">The sequence shown here is derived from an EMBL/GenBank/DDBJ whole genome shotgun (WGS) entry which is preliminary data.</text>
</comment>
<proteinExistence type="predicted"/>
<protein>
    <submittedName>
        <fullName evidence="2">Uncharacterized protein</fullName>
    </submittedName>
</protein>